<evidence type="ECO:0000256" key="1">
    <source>
        <dbReference type="SAM" id="Phobius"/>
    </source>
</evidence>
<evidence type="ECO:0000313" key="3">
    <source>
        <dbReference type="Proteomes" id="UP000426027"/>
    </source>
</evidence>
<dbReference type="Proteomes" id="UP000426027">
    <property type="component" value="Chromosome"/>
</dbReference>
<protein>
    <submittedName>
        <fullName evidence="2">Uncharacterized protein</fullName>
    </submittedName>
</protein>
<dbReference type="AlphaFoldDB" id="A0A6I6GI48"/>
<keyword evidence="1" id="KW-0812">Transmembrane</keyword>
<reference evidence="2 3" key="1">
    <citation type="submission" date="2019-11" db="EMBL/GenBank/DDBJ databases">
        <authorList>
            <person name="Im W.T."/>
        </authorList>
    </citation>
    <scope>NUCLEOTIDE SEQUENCE [LARGE SCALE GENOMIC DNA]</scope>
    <source>
        <strain evidence="2 3">SB-02</strain>
    </source>
</reference>
<organism evidence="2 3">
    <name type="scientific">Phnomibacter ginsenosidimutans</name>
    <dbReference type="NCBI Taxonomy" id="2676868"/>
    <lineage>
        <taxon>Bacteria</taxon>
        <taxon>Pseudomonadati</taxon>
        <taxon>Bacteroidota</taxon>
        <taxon>Chitinophagia</taxon>
        <taxon>Chitinophagales</taxon>
        <taxon>Chitinophagaceae</taxon>
        <taxon>Phnomibacter</taxon>
    </lineage>
</organism>
<gene>
    <name evidence="2" type="ORF">GLV81_08215</name>
</gene>
<sequence length="157" mass="17963">MQPQKKPIPVKYFYMGMLITAAFIASVFVFLWQKESNEEKLLKEKGIVTTAWITSLYSSKVSKKSNPNYFMEVMFFHDTSSNKNASTTEAEISVNTGDSIVAEMAKNVAQLHAPLGKLETQRIVIPTYEIYKRYRINDTVKIVFLNENPSIIRLVTK</sequence>
<proteinExistence type="predicted"/>
<dbReference type="RefSeq" id="WP_157478444.1">
    <property type="nucleotide sequence ID" value="NZ_CP046566.1"/>
</dbReference>
<keyword evidence="3" id="KW-1185">Reference proteome</keyword>
<name>A0A6I6GI48_9BACT</name>
<dbReference type="KEGG" id="fls:GLV81_08215"/>
<keyword evidence="1" id="KW-0472">Membrane</keyword>
<feature type="transmembrane region" description="Helical" evidence="1">
    <location>
        <begin position="12"/>
        <end position="32"/>
    </location>
</feature>
<accession>A0A6I6GI48</accession>
<evidence type="ECO:0000313" key="2">
    <source>
        <dbReference type="EMBL" id="QGW28085.1"/>
    </source>
</evidence>
<dbReference type="EMBL" id="CP046566">
    <property type="protein sequence ID" value="QGW28085.1"/>
    <property type="molecule type" value="Genomic_DNA"/>
</dbReference>
<keyword evidence="1" id="KW-1133">Transmembrane helix</keyword>